<name>A0A5C3LRW0_9AGAR</name>
<dbReference type="OrthoDB" id="3027122at2759"/>
<gene>
    <name evidence="1" type="ORF">BDQ12DRAFT_585315</name>
</gene>
<evidence type="ECO:0000313" key="2">
    <source>
        <dbReference type="Proteomes" id="UP000308652"/>
    </source>
</evidence>
<reference evidence="1 2" key="1">
    <citation type="journal article" date="2019" name="Nat. Ecol. Evol.">
        <title>Megaphylogeny resolves global patterns of mushroom evolution.</title>
        <authorList>
            <person name="Varga T."/>
            <person name="Krizsan K."/>
            <person name="Foldi C."/>
            <person name="Dima B."/>
            <person name="Sanchez-Garcia M."/>
            <person name="Sanchez-Ramirez S."/>
            <person name="Szollosi G.J."/>
            <person name="Szarkandi J.G."/>
            <person name="Papp V."/>
            <person name="Albert L."/>
            <person name="Andreopoulos W."/>
            <person name="Angelini C."/>
            <person name="Antonin V."/>
            <person name="Barry K.W."/>
            <person name="Bougher N.L."/>
            <person name="Buchanan P."/>
            <person name="Buyck B."/>
            <person name="Bense V."/>
            <person name="Catcheside P."/>
            <person name="Chovatia M."/>
            <person name="Cooper J."/>
            <person name="Damon W."/>
            <person name="Desjardin D."/>
            <person name="Finy P."/>
            <person name="Geml J."/>
            <person name="Haridas S."/>
            <person name="Hughes K."/>
            <person name="Justo A."/>
            <person name="Karasinski D."/>
            <person name="Kautmanova I."/>
            <person name="Kiss B."/>
            <person name="Kocsube S."/>
            <person name="Kotiranta H."/>
            <person name="LaButti K.M."/>
            <person name="Lechner B.E."/>
            <person name="Liimatainen K."/>
            <person name="Lipzen A."/>
            <person name="Lukacs Z."/>
            <person name="Mihaltcheva S."/>
            <person name="Morgado L.N."/>
            <person name="Niskanen T."/>
            <person name="Noordeloos M.E."/>
            <person name="Ohm R.A."/>
            <person name="Ortiz-Santana B."/>
            <person name="Ovrebo C."/>
            <person name="Racz N."/>
            <person name="Riley R."/>
            <person name="Savchenko A."/>
            <person name="Shiryaev A."/>
            <person name="Soop K."/>
            <person name="Spirin V."/>
            <person name="Szebenyi C."/>
            <person name="Tomsovsky M."/>
            <person name="Tulloss R.E."/>
            <person name="Uehling J."/>
            <person name="Grigoriev I.V."/>
            <person name="Vagvolgyi C."/>
            <person name="Papp T."/>
            <person name="Martin F.M."/>
            <person name="Miettinen O."/>
            <person name="Hibbett D.S."/>
            <person name="Nagy L.G."/>
        </authorList>
    </citation>
    <scope>NUCLEOTIDE SEQUENCE [LARGE SCALE GENOMIC DNA]</scope>
    <source>
        <strain evidence="1 2">CBS 166.37</strain>
    </source>
</reference>
<feature type="non-terminal residue" evidence="1">
    <location>
        <position position="153"/>
    </location>
</feature>
<dbReference type="STRING" id="68775.A0A5C3LRW0"/>
<sequence>AAGSFIIASTLVKFIETEKDHPDDNLKVALYMTNGLDPVYYQVISTAVHENKTLQNKQLHILDRVLAIIGLAENPLSVTSLSILLERKAYHILQILVGLQAILLIPEKDDEPVKLFHTSLRDYLCSEWCSEELCINMQQSHAMLAIRCLQLVV</sequence>
<accession>A0A5C3LRW0</accession>
<dbReference type="Proteomes" id="UP000308652">
    <property type="component" value="Unassembled WGS sequence"/>
</dbReference>
<evidence type="ECO:0000313" key="1">
    <source>
        <dbReference type="EMBL" id="TFK35650.1"/>
    </source>
</evidence>
<feature type="non-terminal residue" evidence="1">
    <location>
        <position position="1"/>
    </location>
</feature>
<dbReference type="AlphaFoldDB" id="A0A5C3LRW0"/>
<dbReference type="EMBL" id="ML213619">
    <property type="protein sequence ID" value="TFK35650.1"/>
    <property type="molecule type" value="Genomic_DNA"/>
</dbReference>
<proteinExistence type="predicted"/>
<organism evidence="1 2">
    <name type="scientific">Crucibulum laeve</name>
    <dbReference type="NCBI Taxonomy" id="68775"/>
    <lineage>
        <taxon>Eukaryota</taxon>
        <taxon>Fungi</taxon>
        <taxon>Dikarya</taxon>
        <taxon>Basidiomycota</taxon>
        <taxon>Agaricomycotina</taxon>
        <taxon>Agaricomycetes</taxon>
        <taxon>Agaricomycetidae</taxon>
        <taxon>Agaricales</taxon>
        <taxon>Agaricineae</taxon>
        <taxon>Nidulariaceae</taxon>
        <taxon>Crucibulum</taxon>
    </lineage>
</organism>
<protein>
    <submittedName>
        <fullName evidence="1">Uncharacterized protein</fullName>
    </submittedName>
</protein>
<keyword evidence="2" id="KW-1185">Reference proteome</keyword>